<dbReference type="HOGENOM" id="CLU_071003_5_1_5"/>
<name>F2J5X3_POLGS</name>
<keyword evidence="1" id="KW-0732">Signal</keyword>
<sequence>MTLPTLRSALVAAALALVTQPAAAADWAVDAADSSLAFTARQGDTAVPGRFERFEVAITLDPQDLSGASISVTVDTASVATEDAQVGATLASDGWLSTAAFPTAAFASTAVRRIEGERYEAEGTFTLRGVSMPLVLPFTLAIDGDTAKAAGAVTLLRADYGVGAGIPADTVGAQVEVSFALTAKAR</sequence>
<dbReference type="SMART" id="SM00867">
    <property type="entry name" value="YceI"/>
    <property type="match status" value="1"/>
</dbReference>
<evidence type="ECO:0000313" key="3">
    <source>
        <dbReference type="EMBL" id="ADZ71227.1"/>
    </source>
</evidence>
<dbReference type="PANTHER" id="PTHR34406">
    <property type="entry name" value="PROTEIN YCEI"/>
    <property type="match status" value="1"/>
</dbReference>
<dbReference type="KEGG" id="pgv:SL003B_2804"/>
<keyword evidence="4" id="KW-1185">Reference proteome</keyword>
<feature type="domain" description="Lipid/polyisoprenoid-binding YceI-like" evidence="2">
    <location>
        <begin position="26"/>
        <end position="184"/>
    </location>
</feature>
<evidence type="ECO:0000256" key="1">
    <source>
        <dbReference type="SAM" id="SignalP"/>
    </source>
</evidence>
<feature type="signal peptide" evidence="1">
    <location>
        <begin position="1"/>
        <end position="24"/>
    </location>
</feature>
<dbReference type="Pfam" id="PF04264">
    <property type="entry name" value="YceI"/>
    <property type="match status" value="1"/>
</dbReference>
<dbReference type="PANTHER" id="PTHR34406:SF1">
    <property type="entry name" value="PROTEIN YCEI"/>
    <property type="match status" value="1"/>
</dbReference>
<dbReference type="InterPro" id="IPR036761">
    <property type="entry name" value="TTHA0802/YceI-like_sf"/>
</dbReference>
<dbReference type="STRING" id="991905.SL003B_2804"/>
<accession>F2J5X3</accession>
<evidence type="ECO:0000259" key="2">
    <source>
        <dbReference type="SMART" id="SM00867"/>
    </source>
</evidence>
<dbReference type="Gene3D" id="2.40.128.110">
    <property type="entry name" value="Lipid/polyisoprenoid-binding, YceI-like"/>
    <property type="match status" value="1"/>
</dbReference>
<dbReference type="eggNOG" id="COG2353">
    <property type="taxonomic scope" value="Bacteria"/>
</dbReference>
<protein>
    <submittedName>
        <fullName evidence="3">YceI like family</fullName>
    </submittedName>
</protein>
<reference evidence="3 4" key="1">
    <citation type="journal article" date="2011" name="J. Bacteriol.">
        <title>Complete genome sequence of Polymorphum gilvum SL003B-26A1T, a crude oil-degrading bacterium from oil-polluted saline soil.</title>
        <authorList>
            <person name="Li S.G."/>
            <person name="Tang Y.Q."/>
            <person name="Nie Y."/>
            <person name="Cai M."/>
            <person name="Wu X.L."/>
        </authorList>
    </citation>
    <scope>NUCLEOTIDE SEQUENCE [LARGE SCALE GENOMIC DNA]</scope>
    <source>
        <strain evidence="4">LMG 25793 / CGMCC 1.9160 / SL003B-26A1</strain>
    </source>
</reference>
<dbReference type="AlphaFoldDB" id="F2J5X3"/>
<dbReference type="Proteomes" id="UP000008130">
    <property type="component" value="Chromosome"/>
</dbReference>
<feature type="chain" id="PRO_5003278814" evidence="1">
    <location>
        <begin position="25"/>
        <end position="186"/>
    </location>
</feature>
<organism evidence="3 4">
    <name type="scientific">Polymorphum gilvum (strain LMG 25793 / CGMCC 1.9160 / SL003B-26A1)</name>
    <dbReference type="NCBI Taxonomy" id="991905"/>
    <lineage>
        <taxon>Bacteria</taxon>
        <taxon>Pseudomonadati</taxon>
        <taxon>Pseudomonadota</taxon>
        <taxon>Alphaproteobacteria</taxon>
        <taxon>Rhodobacterales</taxon>
        <taxon>Paracoccaceae</taxon>
        <taxon>Polymorphum</taxon>
    </lineage>
</organism>
<proteinExistence type="predicted"/>
<dbReference type="SUPFAM" id="SSF101874">
    <property type="entry name" value="YceI-like"/>
    <property type="match status" value="1"/>
</dbReference>
<dbReference type="RefSeq" id="WP_013653541.1">
    <property type="nucleotide sequence ID" value="NC_015259.1"/>
</dbReference>
<dbReference type="InterPro" id="IPR007372">
    <property type="entry name" value="Lipid/polyisoprenoid-bd_YceI"/>
</dbReference>
<dbReference type="OrthoDB" id="1247465at2"/>
<evidence type="ECO:0000313" key="4">
    <source>
        <dbReference type="Proteomes" id="UP000008130"/>
    </source>
</evidence>
<dbReference type="EMBL" id="CP002568">
    <property type="protein sequence ID" value="ADZ71227.1"/>
    <property type="molecule type" value="Genomic_DNA"/>
</dbReference>
<gene>
    <name evidence="3" type="ordered locus">SL003B_2804</name>
</gene>